<dbReference type="Proteomes" id="UP000230161">
    <property type="component" value="Unassembled WGS sequence"/>
</dbReference>
<feature type="transmembrane region" description="Helical" evidence="6">
    <location>
        <begin position="91"/>
        <end position="109"/>
    </location>
</feature>
<dbReference type="EMBL" id="PGFB01000004">
    <property type="protein sequence ID" value="PJJ61703.1"/>
    <property type="molecule type" value="Genomic_DNA"/>
</dbReference>
<feature type="transmembrane region" description="Helical" evidence="6">
    <location>
        <begin position="63"/>
        <end position="84"/>
    </location>
</feature>
<evidence type="ECO:0000256" key="5">
    <source>
        <dbReference type="ARBA" id="ARBA00023136"/>
    </source>
</evidence>
<keyword evidence="4 6" id="KW-1133">Transmembrane helix</keyword>
<keyword evidence="8" id="KW-1185">Reference proteome</keyword>
<protein>
    <submittedName>
        <fullName evidence="7">Ribose transport system permease protein/inositol transport system permease protein</fullName>
    </submittedName>
</protein>
<feature type="transmembrane region" description="Helical" evidence="6">
    <location>
        <begin position="37"/>
        <end position="57"/>
    </location>
</feature>
<evidence type="ECO:0000256" key="3">
    <source>
        <dbReference type="ARBA" id="ARBA00022692"/>
    </source>
</evidence>
<dbReference type="RefSeq" id="WP_100345407.1">
    <property type="nucleotide sequence ID" value="NZ_PGFB01000004.1"/>
</dbReference>
<dbReference type="InterPro" id="IPR001851">
    <property type="entry name" value="ABC_transp_permease"/>
</dbReference>
<dbReference type="AlphaFoldDB" id="A0A2M9BUT3"/>
<keyword evidence="3 6" id="KW-0812">Transmembrane</keyword>
<evidence type="ECO:0000256" key="6">
    <source>
        <dbReference type="SAM" id="Phobius"/>
    </source>
</evidence>
<proteinExistence type="predicted"/>
<sequence>MTDIKNTDAAAVVENAPPEPAATTSAGRAVGKIVIDYAMIAVLIALLIVATVIYPGFLEPNNLLLILSQTAPLGLVAVGMTFVIIAGGFDLSVGAVYAVAGTVAAALAQDGAPPVVGLLAGVGLGLVLGSVNGVLVARLGINPFIATLGTSSVYLGGILLFSNSQPFAVSDDGFKFLGAGKLGPVPVSVIVLVLVFLIGAAVLHVTPFGRRIFAVGGNAEAARLSGISVRMVRGSTYTISGFLAALAGVMAASRIGVGQGDVGANVALDAIAVVVIGGTSLTGGEGKMWRTAVGLLILAVLNNIFFSLAVDSNWQLVTKGAIVVLAVAVDQVFRHRARSL</sequence>
<organism evidence="7 8">
    <name type="scientific">Compostimonas suwonensis</name>
    <dbReference type="NCBI Taxonomy" id="1048394"/>
    <lineage>
        <taxon>Bacteria</taxon>
        <taxon>Bacillati</taxon>
        <taxon>Actinomycetota</taxon>
        <taxon>Actinomycetes</taxon>
        <taxon>Micrococcales</taxon>
        <taxon>Microbacteriaceae</taxon>
        <taxon>Compostimonas</taxon>
    </lineage>
</organism>
<accession>A0A2M9BUT3</accession>
<evidence type="ECO:0000256" key="4">
    <source>
        <dbReference type="ARBA" id="ARBA00022989"/>
    </source>
</evidence>
<feature type="transmembrane region" description="Helical" evidence="6">
    <location>
        <begin position="237"/>
        <end position="256"/>
    </location>
</feature>
<evidence type="ECO:0000256" key="2">
    <source>
        <dbReference type="ARBA" id="ARBA00022475"/>
    </source>
</evidence>
<feature type="transmembrane region" description="Helical" evidence="6">
    <location>
        <begin position="115"/>
        <end position="137"/>
    </location>
</feature>
<comment type="caution">
    <text evidence="7">The sequence shown here is derived from an EMBL/GenBank/DDBJ whole genome shotgun (WGS) entry which is preliminary data.</text>
</comment>
<feature type="transmembrane region" description="Helical" evidence="6">
    <location>
        <begin position="144"/>
        <end position="162"/>
    </location>
</feature>
<dbReference type="GO" id="GO:0005886">
    <property type="term" value="C:plasma membrane"/>
    <property type="evidence" value="ECO:0007669"/>
    <property type="project" value="UniProtKB-SubCell"/>
</dbReference>
<evidence type="ECO:0000313" key="7">
    <source>
        <dbReference type="EMBL" id="PJJ61703.1"/>
    </source>
</evidence>
<evidence type="ECO:0000256" key="1">
    <source>
        <dbReference type="ARBA" id="ARBA00004651"/>
    </source>
</evidence>
<name>A0A2M9BUT3_9MICO</name>
<feature type="transmembrane region" description="Helical" evidence="6">
    <location>
        <begin position="182"/>
        <end position="203"/>
    </location>
</feature>
<keyword evidence="5 6" id="KW-0472">Membrane</keyword>
<gene>
    <name evidence="7" type="ORF">CLV54_2653</name>
</gene>
<evidence type="ECO:0000313" key="8">
    <source>
        <dbReference type="Proteomes" id="UP000230161"/>
    </source>
</evidence>
<dbReference type="PANTHER" id="PTHR32196:SF72">
    <property type="entry name" value="RIBOSE IMPORT PERMEASE PROTEIN RBSC"/>
    <property type="match status" value="1"/>
</dbReference>
<reference evidence="7 8" key="1">
    <citation type="submission" date="2017-11" db="EMBL/GenBank/DDBJ databases">
        <title>Genomic Encyclopedia of Archaeal and Bacterial Type Strains, Phase II (KMG-II): From Individual Species to Whole Genera.</title>
        <authorList>
            <person name="Goeker M."/>
        </authorList>
    </citation>
    <scope>NUCLEOTIDE SEQUENCE [LARGE SCALE GENOMIC DNA]</scope>
    <source>
        <strain evidence="7 8">DSM 25625</strain>
    </source>
</reference>
<keyword evidence="2" id="KW-1003">Cell membrane</keyword>
<comment type="subcellular location">
    <subcellularLocation>
        <location evidence="1">Cell membrane</location>
        <topology evidence="1">Multi-pass membrane protein</topology>
    </subcellularLocation>
</comment>
<dbReference type="GO" id="GO:0022857">
    <property type="term" value="F:transmembrane transporter activity"/>
    <property type="evidence" value="ECO:0007669"/>
    <property type="project" value="InterPro"/>
</dbReference>
<feature type="transmembrane region" description="Helical" evidence="6">
    <location>
        <begin position="262"/>
        <end position="281"/>
    </location>
</feature>
<dbReference type="CDD" id="cd06579">
    <property type="entry name" value="TM_PBP1_transp_AraH_like"/>
    <property type="match status" value="1"/>
</dbReference>
<dbReference type="OrthoDB" id="9808136at2"/>
<dbReference type="PANTHER" id="PTHR32196">
    <property type="entry name" value="ABC TRANSPORTER PERMEASE PROTEIN YPHD-RELATED-RELATED"/>
    <property type="match status" value="1"/>
</dbReference>
<dbReference type="Pfam" id="PF02653">
    <property type="entry name" value="BPD_transp_2"/>
    <property type="match status" value="1"/>
</dbReference>
<feature type="transmembrane region" description="Helical" evidence="6">
    <location>
        <begin position="293"/>
        <end position="310"/>
    </location>
</feature>